<feature type="transmembrane region" description="Helical" evidence="9">
    <location>
        <begin position="61"/>
        <end position="82"/>
    </location>
</feature>
<proteinExistence type="inferred from homology"/>
<dbReference type="InterPro" id="IPR047817">
    <property type="entry name" value="ABC2_TM_bact-type"/>
</dbReference>
<evidence type="ECO:0000256" key="5">
    <source>
        <dbReference type="ARBA" id="ARBA00022519"/>
    </source>
</evidence>
<dbReference type="PROSITE" id="PS51012">
    <property type="entry name" value="ABC_TM2"/>
    <property type="match status" value="1"/>
</dbReference>
<evidence type="ECO:0000313" key="12">
    <source>
        <dbReference type="Proteomes" id="UP001198163"/>
    </source>
</evidence>
<dbReference type="PANTHER" id="PTHR30413">
    <property type="entry name" value="INNER MEMBRANE TRANSPORT PERMEASE"/>
    <property type="match status" value="1"/>
</dbReference>
<gene>
    <name evidence="11" type="ORF">K7J14_07995</name>
</gene>
<dbReference type="Pfam" id="PF01061">
    <property type="entry name" value="ABC2_membrane"/>
    <property type="match status" value="1"/>
</dbReference>
<dbReference type="AlphaFoldDB" id="A0AAE3EI42"/>
<evidence type="ECO:0000256" key="9">
    <source>
        <dbReference type="RuleBase" id="RU361157"/>
    </source>
</evidence>
<keyword evidence="5" id="KW-0997">Cell inner membrane</keyword>
<feature type="transmembrane region" description="Helical" evidence="9">
    <location>
        <begin position="206"/>
        <end position="225"/>
    </location>
</feature>
<accession>A0AAE3EI42</accession>
<evidence type="ECO:0000256" key="6">
    <source>
        <dbReference type="ARBA" id="ARBA00022692"/>
    </source>
</evidence>
<name>A0AAE3EI42_9SPIR</name>
<keyword evidence="6 9" id="KW-0812">Transmembrane</keyword>
<dbReference type="RefSeq" id="WP_230755081.1">
    <property type="nucleotide sequence ID" value="NZ_JAINWA010000003.1"/>
</dbReference>
<evidence type="ECO:0000256" key="1">
    <source>
        <dbReference type="ARBA" id="ARBA00004429"/>
    </source>
</evidence>
<reference evidence="11" key="1">
    <citation type="submission" date="2021-08" db="EMBL/GenBank/DDBJ databases">
        <title>Comparative analyses of Brucepasteria parasyntrophica and Teretinema zuelzerae.</title>
        <authorList>
            <person name="Song Y."/>
            <person name="Brune A."/>
        </authorList>
    </citation>
    <scope>NUCLEOTIDE SEQUENCE</scope>
    <source>
        <strain evidence="11">DSM 1903</strain>
    </source>
</reference>
<dbReference type="InterPro" id="IPR013525">
    <property type="entry name" value="ABC2_TM"/>
</dbReference>
<keyword evidence="7 9" id="KW-1133">Transmembrane helix</keyword>
<evidence type="ECO:0000259" key="10">
    <source>
        <dbReference type="PROSITE" id="PS51012"/>
    </source>
</evidence>
<evidence type="ECO:0000256" key="2">
    <source>
        <dbReference type="ARBA" id="ARBA00007783"/>
    </source>
</evidence>
<dbReference type="EMBL" id="JAINWA010000003">
    <property type="protein sequence ID" value="MCD1654645.1"/>
    <property type="molecule type" value="Genomic_DNA"/>
</dbReference>
<feature type="transmembrane region" description="Helical" evidence="9">
    <location>
        <begin position="88"/>
        <end position="105"/>
    </location>
</feature>
<keyword evidence="4 9" id="KW-1003">Cell membrane</keyword>
<dbReference type="GO" id="GO:0005886">
    <property type="term" value="C:plasma membrane"/>
    <property type="evidence" value="ECO:0007669"/>
    <property type="project" value="UniProtKB-SubCell"/>
</dbReference>
<protein>
    <recommendedName>
        <fullName evidence="9">Transport permease protein</fullName>
    </recommendedName>
</protein>
<dbReference type="Proteomes" id="UP001198163">
    <property type="component" value="Unassembled WGS sequence"/>
</dbReference>
<keyword evidence="8 9" id="KW-0472">Membrane</keyword>
<evidence type="ECO:0000313" key="11">
    <source>
        <dbReference type="EMBL" id="MCD1654645.1"/>
    </source>
</evidence>
<dbReference type="GO" id="GO:0015920">
    <property type="term" value="P:lipopolysaccharide transport"/>
    <property type="evidence" value="ECO:0007669"/>
    <property type="project" value="TreeGrafter"/>
</dbReference>
<dbReference type="GO" id="GO:0140359">
    <property type="term" value="F:ABC-type transporter activity"/>
    <property type="evidence" value="ECO:0007669"/>
    <property type="project" value="InterPro"/>
</dbReference>
<evidence type="ECO:0000256" key="4">
    <source>
        <dbReference type="ARBA" id="ARBA00022475"/>
    </source>
</evidence>
<comment type="subcellular location">
    <subcellularLocation>
        <location evidence="1">Cell inner membrane</location>
        <topology evidence="1">Multi-pass membrane protein</topology>
    </subcellularLocation>
    <subcellularLocation>
        <location evidence="9">Cell membrane</location>
        <topology evidence="9">Multi-pass membrane protein</topology>
    </subcellularLocation>
</comment>
<sequence>MKLDEIENQQSLKNQWTTVLVPEENLLNLKLREVIRYRDLIFLFVKRDFTTQYKQTILGPLWYVIQPLISTVLFTFIFGNLARLSTNGIPYILFYYSGTMLWTFFEKCFKDSSDTFTSNADVFSKVYFPRLTVPISKIFINGIGLLVQFMLLLVFIVYFFVIRAPIHFSFKSFLFPLIIIWLALLGTGMGLIVSAITTKYRDLKQLITFGMNLWMYATPIVYPLSQVPESYAWIFYLNPASAPIELFRIWFYGAGNVSAQMIVSSLLMTAIFFFMGLIAFNKGERTFIDVV</sequence>
<comment type="similarity">
    <text evidence="2 9">Belongs to the ABC-2 integral membrane protein family.</text>
</comment>
<organism evidence="11 12">
    <name type="scientific">Teretinema zuelzerae</name>
    <dbReference type="NCBI Taxonomy" id="156"/>
    <lineage>
        <taxon>Bacteria</taxon>
        <taxon>Pseudomonadati</taxon>
        <taxon>Spirochaetota</taxon>
        <taxon>Spirochaetia</taxon>
        <taxon>Spirochaetales</taxon>
        <taxon>Treponemataceae</taxon>
        <taxon>Teretinema</taxon>
    </lineage>
</organism>
<evidence type="ECO:0000256" key="7">
    <source>
        <dbReference type="ARBA" id="ARBA00022989"/>
    </source>
</evidence>
<feature type="transmembrane region" description="Helical" evidence="9">
    <location>
        <begin position="173"/>
        <end position="194"/>
    </location>
</feature>
<keyword evidence="12" id="KW-1185">Reference proteome</keyword>
<dbReference type="PANTHER" id="PTHR30413:SF8">
    <property type="entry name" value="TRANSPORT PERMEASE PROTEIN"/>
    <property type="match status" value="1"/>
</dbReference>
<evidence type="ECO:0000256" key="3">
    <source>
        <dbReference type="ARBA" id="ARBA00022448"/>
    </source>
</evidence>
<feature type="transmembrane region" description="Helical" evidence="9">
    <location>
        <begin position="262"/>
        <end position="280"/>
    </location>
</feature>
<comment type="caution">
    <text evidence="11">The sequence shown here is derived from an EMBL/GenBank/DDBJ whole genome shotgun (WGS) entry which is preliminary data.</text>
</comment>
<keyword evidence="3 9" id="KW-0813">Transport</keyword>
<feature type="domain" description="ABC transmembrane type-2" evidence="10">
    <location>
        <begin position="58"/>
        <end position="283"/>
    </location>
</feature>
<feature type="transmembrane region" description="Helical" evidence="9">
    <location>
        <begin position="138"/>
        <end position="161"/>
    </location>
</feature>
<evidence type="ECO:0000256" key="8">
    <source>
        <dbReference type="ARBA" id="ARBA00023136"/>
    </source>
</evidence>